<gene>
    <name evidence="2" type="ORF">OXH55_07805</name>
</gene>
<dbReference type="PANTHER" id="PTHR22916:SF3">
    <property type="entry name" value="UDP-GLCNAC:BETAGAL BETA-1,3-N-ACETYLGLUCOSAMINYLTRANSFERASE-LIKE PROTEIN 1"/>
    <property type="match status" value="1"/>
</dbReference>
<dbReference type="InterPro" id="IPR001173">
    <property type="entry name" value="Glyco_trans_2-like"/>
</dbReference>
<dbReference type="PANTHER" id="PTHR22916">
    <property type="entry name" value="GLYCOSYLTRANSFERASE"/>
    <property type="match status" value="1"/>
</dbReference>
<dbReference type="SUPFAM" id="SSF53448">
    <property type="entry name" value="Nucleotide-diphospho-sugar transferases"/>
    <property type="match status" value="1"/>
</dbReference>
<protein>
    <submittedName>
        <fullName evidence="2">Glycosyltransferase family A protein</fullName>
    </submittedName>
</protein>
<dbReference type="InterPro" id="IPR029044">
    <property type="entry name" value="Nucleotide-diphossugar_trans"/>
</dbReference>
<feature type="domain" description="Glycosyltransferase 2-like" evidence="1">
    <location>
        <begin position="11"/>
        <end position="135"/>
    </location>
</feature>
<accession>A0ABT4CNA6</accession>
<keyword evidence="3" id="KW-1185">Reference proteome</keyword>
<comment type="caution">
    <text evidence="2">The sequence shown here is derived from an EMBL/GenBank/DDBJ whole genome shotgun (WGS) entry which is preliminary data.</text>
</comment>
<organism evidence="2 3">
    <name type="scientific">Clostridium ganghwense</name>
    <dbReference type="NCBI Taxonomy" id="312089"/>
    <lineage>
        <taxon>Bacteria</taxon>
        <taxon>Bacillati</taxon>
        <taxon>Bacillota</taxon>
        <taxon>Clostridia</taxon>
        <taxon>Eubacteriales</taxon>
        <taxon>Clostridiaceae</taxon>
        <taxon>Clostridium</taxon>
    </lineage>
</organism>
<reference evidence="2" key="1">
    <citation type="submission" date="2022-12" db="EMBL/GenBank/DDBJ databases">
        <authorList>
            <person name="Wang J."/>
        </authorList>
    </citation>
    <scope>NUCLEOTIDE SEQUENCE</scope>
    <source>
        <strain evidence="2">HY-42-06</strain>
    </source>
</reference>
<dbReference type="EMBL" id="JAPQES010000002">
    <property type="protein sequence ID" value="MCY6370539.1"/>
    <property type="molecule type" value="Genomic_DNA"/>
</dbReference>
<proteinExistence type="predicted"/>
<dbReference type="CDD" id="cd00761">
    <property type="entry name" value="Glyco_tranf_GTA_type"/>
    <property type="match status" value="1"/>
</dbReference>
<evidence type="ECO:0000313" key="2">
    <source>
        <dbReference type="EMBL" id="MCY6370539.1"/>
    </source>
</evidence>
<dbReference type="RefSeq" id="WP_268049274.1">
    <property type="nucleotide sequence ID" value="NZ_JAPQES010000002.1"/>
</dbReference>
<dbReference type="Gene3D" id="3.90.550.10">
    <property type="entry name" value="Spore Coat Polysaccharide Biosynthesis Protein SpsA, Chain A"/>
    <property type="match status" value="1"/>
</dbReference>
<dbReference type="Proteomes" id="UP001079657">
    <property type="component" value="Unassembled WGS sequence"/>
</dbReference>
<evidence type="ECO:0000313" key="3">
    <source>
        <dbReference type="Proteomes" id="UP001079657"/>
    </source>
</evidence>
<evidence type="ECO:0000259" key="1">
    <source>
        <dbReference type="Pfam" id="PF00535"/>
    </source>
</evidence>
<dbReference type="Pfam" id="PF00535">
    <property type="entry name" value="Glycos_transf_2"/>
    <property type="match status" value="1"/>
</dbReference>
<name>A0ABT4CNA6_9CLOT</name>
<sequence>MIENKFNPLVSVLIPTYNRPHYLQVALDSALNQTYKNIEIIICDDSTNDDTTKMIEPYLKKYKNIKYYYNGGPLGLRGTRNSQKCLELSSGKYINYLHDDDVFHPDKIKIMVECICKYENVTMVVGANEKIGWKREPILYLPVENLVVKRKKGVDLIKSFFRRFANVVGAPTGVLFDKKYIDRFGVFGGRQHRILEDVAMWLVLCSKGDCIRVNNILSYRRIHGGQNAVTVDRVTDLVEWIYLVENAYKTGLLTEEEYNAALQKWKVTFSKSINIIKQNPKYKQYKQEIEKFQII</sequence>